<dbReference type="STRING" id="1341181.FLJC2902T_13420"/>
<keyword evidence="2 6" id="KW-0378">Hydrolase</keyword>
<keyword evidence="4 6" id="KW-0067">ATP-binding</keyword>
<evidence type="ECO:0000313" key="8">
    <source>
        <dbReference type="EMBL" id="ESU28748.1"/>
    </source>
</evidence>
<dbReference type="GO" id="GO:0005829">
    <property type="term" value="C:cytosol"/>
    <property type="evidence" value="ECO:0007669"/>
    <property type="project" value="TreeGrafter"/>
</dbReference>
<organism evidence="8 9">
    <name type="scientific">Flavobacterium limnosediminis JC2902</name>
    <dbReference type="NCBI Taxonomy" id="1341181"/>
    <lineage>
        <taxon>Bacteria</taxon>
        <taxon>Pseudomonadati</taxon>
        <taxon>Bacteroidota</taxon>
        <taxon>Flavobacteriia</taxon>
        <taxon>Flavobacteriales</taxon>
        <taxon>Flavobacteriaceae</taxon>
        <taxon>Flavobacterium</taxon>
    </lineage>
</organism>
<dbReference type="InterPro" id="IPR027417">
    <property type="entry name" value="P-loop_NTPase"/>
</dbReference>
<dbReference type="PANTHER" id="PTHR11070:SF2">
    <property type="entry name" value="ATP-DEPENDENT DNA HELICASE SRS2"/>
    <property type="match status" value="1"/>
</dbReference>
<comment type="caution">
    <text evidence="6">Lacks conserved residue(s) required for the propagation of feature annotation.</text>
</comment>
<dbReference type="GO" id="GO:0043138">
    <property type="term" value="F:3'-5' DNA helicase activity"/>
    <property type="evidence" value="ECO:0007669"/>
    <property type="project" value="TreeGrafter"/>
</dbReference>
<sequence length="676" mass="80141">MVLAHTNHAVEEIEKQLKPICPQLFEYPNFVGTIQLFSNRFIANQACFELYGSYIRKNDDEISENELISEFYKINFKSKLNGFIFNQLFSQYAKLSKRDLERDLNFDSKTSLELIKELKENKTLNKSGVLNYHITKEILVNDENSLLLYIKNIHDNAIQNVKNEKQKFCLRYKIDFINKKFVSFSGDLNFESESGSELLSYFEQSFKRGVLRYSDSISLSKYYITHHKELLKILQNRFKYVFIDEMQDLDQDQIDLIENIFFEEKSSNKIQRIGDKNQSIYSSAKSVSNDILWKTRNEIDPIKFPKNLSLNNSHRLTPIVAKLVDGFVLKRDVDYKVVGTSTNNNIAPHLIIYKDEKDGKELKNKFIELIKEHELDKGTKNLEKGYHIIGWTTEKEENSNKWYLKKIFPEYSKESRQKKEDFDSLRKYFFLFDREKKTLEAIRKSLLNGILRILRIEQIYSEPEKKKHFRKSLLIRIIKEKGEKHYTDFNQRIYQWCFSIVTKENYEEVFRDYFSFIENELVNYIPNFKITKSIEFVVKDFNFNSIIDSKITKDVVNHNDLDIKISSIHAVKGQTHCATMYVETEYFNFETYKLDVEIKKATKKTEAVLGNNPLYFQEQNFSELNKTRSNETLKMMYVGFSRPTHLLCFAVLEENVKKDIQKYKDAGWIVIDDLVK</sequence>
<gene>
    <name evidence="8" type="ORF">FLJC2902T_13420</name>
</gene>
<evidence type="ECO:0000256" key="4">
    <source>
        <dbReference type="ARBA" id="ARBA00022840"/>
    </source>
</evidence>
<evidence type="ECO:0000256" key="1">
    <source>
        <dbReference type="ARBA" id="ARBA00022741"/>
    </source>
</evidence>
<evidence type="ECO:0000256" key="2">
    <source>
        <dbReference type="ARBA" id="ARBA00022801"/>
    </source>
</evidence>
<evidence type="ECO:0000256" key="5">
    <source>
        <dbReference type="ARBA" id="ARBA00034923"/>
    </source>
</evidence>
<dbReference type="EMBL" id="AVGG01000005">
    <property type="protein sequence ID" value="ESU28748.1"/>
    <property type="molecule type" value="Genomic_DNA"/>
</dbReference>
<comment type="caution">
    <text evidence="8">The sequence shown here is derived from an EMBL/GenBank/DDBJ whole genome shotgun (WGS) entry which is preliminary data.</text>
</comment>
<dbReference type="PROSITE" id="PS51198">
    <property type="entry name" value="UVRD_HELICASE_ATP_BIND"/>
    <property type="match status" value="1"/>
</dbReference>
<accession>V6SPZ2</accession>
<protein>
    <recommendedName>
        <fullName evidence="5">DNA 3'-5' helicase II</fullName>
    </recommendedName>
</protein>
<evidence type="ECO:0000256" key="3">
    <source>
        <dbReference type="ARBA" id="ARBA00022806"/>
    </source>
</evidence>
<dbReference type="SUPFAM" id="SSF52540">
    <property type="entry name" value="P-loop containing nucleoside triphosphate hydrolases"/>
    <property type="match status" value="2"/>
</dbReference>
<dbReference type="GO" id="GO:0000725">
    <property type="term" value="P:recombinational repair"/>
    <property type="evidence" value="ECO:0007669"/>
    <property type="project" value="TreeGrafter"/>
</dbReference>
<dbReference type="InterPro" id="IPR014016">
    <property type="entry name" value="UvrD-like_ATP-bd"/>
</dbReference>
<dbReference type="InterPro" id="IPR000212">
    <property type="entry name" value="DNA_helicase_UvrD/REP"/>
</dbReference>
<evidence type="ECO:0000313" key="9">
    <source>
        <dbReference type="Proteomes" id="UP000018004"/>
    </source>
</evidence>
<dbReference type="PATRIC" id="fig|1341181.4.peg.1321"/>
<evidence type="ECO:0000259" key="7">
    <source>
        <dbReference type="PROSITE" id="PS51198"/>
    </source>
</evidence>
<feature type="domain" description="UvrD-like helicase ATP-binding" evidence="7">
    <location>
        <begin position="1"/>
        <end position="317"/>
    </location>
</feature>
<proteinExistence type="predicted"/>
<evidence type="ECO:0000256" key="6">
    <source>
        <dbReference type="PROSITE-ProRule" id="PRU00560"/>
    </source>
</evidence>
<dbReference type="Pfam" id="PF00580">
    <property type="entry name" value="UvrD-helicase"/>
    <property type="match status" value="1"/>
</dbReference>
<keyword evidence="3 6" id="KW-0347">Helicase</keyword>
<dbReference type="Gene3D" id="3.40.50.300">
    <property type="entry name" value="P-loop containing nucleotide triphosphate hydrolases"/>
    <property type="match status" value="1"/>
</dbReference>
<dbReference type="Proteomes" id="UP000018004">
    <property type="component" value="Unassembled WGS sequence"/>
</dbReference>
<name>V6SPZ2_9FLAO</name>
<dbReference type="AlphaFoldDB" id="V6SPZ2"/>
<dbReference type="PANTHER" id="PTHR11070">
    <property type="entry name" value="UVRD / RECB / PCRA DNA HELICASE FAMILY MEMBER"/>
    <property type="match status" value="1"/>
</dbReference>
<dbReference type="GO" id="GO:0016787">
    <property type="term" value="F:hydrolase activity"/>
    <property type="evidence" value="ECO:0007669"/>
    <property type="project" value="UniProtKB-UniRule"/>
</dbReference>
<dbReference type="GO" id="GO:0005524">
    <property type="term" value="F:ATP binding"/>
    <property type="evidence" value="ECO:0007669"/>
    <property type="project" value="UniProtKB-UniRule"/>
</dbReference>
<reference evidence="8 9" key="1">
    <citation type="submission" date="2013-08" db="EMBL/GenBank/DDBJ databases">
        <title>Flavobacterium limnosediminis JC2902 genome sequencing.</title>
        <authorList>
            <person name="Lee K."/>
            <person name="Yi H."/>
            <person name="Park S."/>
            <person name="Chun J."/>
        </authorList>
    </citation>
    <scope>NUCLEOTIDE SEQUENCE [LARGE SCALE GENOMIC DNA]</scope>
    <source>
        <strain evidence="8 9">JC2902</strain>
    </source>
</reference>
<dbReference type="GO" id="GO:0003677">
    <property type="term" value="F:DNA binding"/>
    <property type="evidence" value="ECO:0007669"/>
    <property type="project" value="InterPro"/>
</dbReference>
<keyword evidence="1 6" id="KW-0547">Nucleotide-binding</keyword>
<dbReference type="eggNOG" id="COG0210">
    <property type="taxonomic scope" value="Bacteria"/>
</dbReference>
<keyword evidence="9" id="KW-1185">Reference proteome</keyword>